<protein>
    <recommendedName>
        <fullName evidence="3">Galactose mutarotase</fullName>
    </recommendedName>
</protein>
<dbReference type="EMBL" id="FXAZ01000001">
    <property type="protein sequence ID" value="SMG09877.1"/>
    <property type="molecule type" value="Genomic_DNA"/>
</dbReference>
<dbReference type="RefSeq" id="WP_085492459.1">
    <property type="nucleotide sequence ID" value="NZ_FXAZ01000001.1"/>
</dbReference>
<evidence type="ECO:0008006" key="3">
    <source>
        <dbReference type="Google" id="ProtNLM"/>
    </source>
</evidence>
<sequence>MTTVMVSVQTVDHELYGKCLSVENETYTLMVPLDYGIRIIHFSLREGCNVFFYDANEAITQSGDAFEKMGSDGWKLRGGHRLWTSPEAFPRTYAPDDQPITWSKTEAGVLLTSAPEPWTHLQKQIEIRFVGEEVELIHRVTNVGAWTIETAPWSLNVMAPGGTAVIPQVSRDTGLLPNRNLILWPYTRMNDERVEWGNDAIVIKQSQDADQAFKIGINHEPGFAACVYPDVTFELRYEHKPEAVYPDGGCSFECYTNEHMMELETLAPLEKLEPGQTVEHKETWKLVTGQTVSHYRQL</sequence>
<name>A0A1X7I7N3_9BACL</name>
<dbReference type="Proteomes" id="UP000193834">
    <property type="component" value="Unassembled WGS sequence"/>
</dbReference>
<evidence type="ECO:0000313" key="1">
    <source>
        <dbReference type="EMBL" id="SMG09877.1"/>
    </source>
</evidence>
<dbReference type="STRING" id="1852522.SAMN06295960_0153"/>
<evidence type="ECO:0000313" key="2">
    <source>
        <dbReference type="Proteomes" id="UP000193834"/>
    </source>
</evidence>
<reference evidence="1 2" key="1">
    <citation type="submission" date="2017-04" db="EMBL/GenBank/DDBJ databases">
        <authorList>
            <person name="Afonso C.L."/>
            <person name="Miller P.J."/>
            <person name="Scott M.A."/>
            <person name="Spackman E."/>
            <person name="Goraichik I."/>
            <person name="Dimitrov K.M."/>
            <person name="Suarez D.L."/>
            <person name="Swayne D.E."/>
        </authorList>
    </citation>
    <scope>NUCLEOTIDE SEQUENCE [LARGE SCALE GENOMIC DNA]</scope>
    <source>
        <strain evidence="1 2">11</strain>
    </source>
</reference>
<dbReference type="AlphaFoldDB" id="A0A1X7I7N3"/>
<keyword evidence="2" id="KW-1185">Reference proteome</keyword>
<gene>
    <name evidence="1" type="ORF">SAMN06295960_0153</name>
</gene>
<proteinExistence type="predicted"/>
<dbReference type="OrthoDB" id="5914937at2"/>
<accession>A0A1X7I7N3</accession>
<organism evidence="1 2">
    <name type="scientific">Paenibacillus aquistagni</name>
    <dbReference type="NCBI Taxonomy" id="1852522"/>
    <lineage>
        <taxon>Bacteria</taxon>
        <taxon>Bacillati</taxon>
        <taxon>Bacillota</taxon>
        <taxon>Bacilli</taxon>
        <taxon>Bacillales</taxon>
        <taxon>Paenibacillaceae</taxon>
        <taxon>Paenibacillus</taxon>
    </lineage>
</organism>